<feature type="non-terminal residue" evidence="2">
    <location>
        <position position="1"/>
    </location>
</feature>
<dbReference type="Gene3D" id="1.10.8.80">
    <property type="entry name" value="Magnesium chelatase subunit I, C-Terminal domain"/>
    <property type="match status" value="1"/>
</dbReference>
<evidence type="ECO:0000259" key="1">
    <source>
        <dbReference type="Pfam" id="PF17863"/>
    </source>
</evidence>
<dbReference type="InterPro" id="IPR050764">
    <property type="entry name" value="CbbQ/NirQ/NorQ/GpvN"/>
</dbReference>
<proteinExistence type="predicted"/>
<comment type="caution">
    <text evidence="2">The sequence shown here is derived from an EMBL/GenBank/DDBJ whole genome shotgun (WGS) entry which is preliminary data.</text>
</comment>
<reference evidence="2" key="1">
    <citation type="journal article" date="2015" name="Nature">
        <title>Complex archaea that bridge the gap between prokaryotes and eukaryotes.</title>
        <authorList>
            <person name="Spang A."/>
            <person name="Saw J.H."/>
            <person name="Jorgensen S.L."/>
            <person name="Zaremba-Niedzwiedzka K."/>
            <person name="Martijn J."/>
            <person name="Lind A.E."/>
            <person name="van Eijk R."/>
            <person name="Schleper C."/>
            <person name="Guy L."/>
            <person name="Ettema T.J."/>
        </authorList>
    </citation>
    <scope>NUCLEOTIDE SEQUENCE</scope>
</reference>
<dbReference type="AlphaFoldDB" id="A0A0F9CME5"/>
<evidence type="ECO:0000313" key="2">
    <source>
        <dbReference type="EMBL" id="KKK97826.1"/>
    </source>
</evidence>
<feature type="domain" description="ChlI/MoxR AAA lid" evidence="1">
    <location>
        <begin position="72"/>
        <end position="140"/>
    </location>
</feature>
<dbReference type="PANTHER" id="PTHR42759">
    <property type="entry name" value="MOXR FAMILY PROTEIN"/>
    <property type="match status" value="1"/>
</dbReference>
<name>A0A0F9CME5_9ZZZZ</name>
<dbReference type="PANTHER" id="PTHR42759:SF1">
    <property type="entry name" value="MAGNESIUM-CHELATASE SUBUNIT CHLD"/>
    <property type="match status" value="1"/>
</dbReference>
<protein>
    <recommendedName>
        <fullName evidence="1">ChlI/MoxR AAA lid domain-containing protein</fullName>
    </recommendedName>
</protein>
<sequence length="164" mass="18082">QVAYPNWGEEFDIVRLTTAIEDVALTPVLDGPAIVEIQHTIRKVPVADHVIRYAMRLVRATRVHEGDVPRFVSEYVSWGAGPRACQYLIFGGKVRAVLHGRYHVSTEDIQAVAKPVLRHRIVTNFNADAEGFTTDKIVDQLIETIPAKEGAIAGSPDTSGVLKK</sequence>
<gene>
    <name evidence="2" type="ORF">LCGC14_2648850</name>
</gene>
<dbReference type="InterPro" id="IPR041628">
    <property type="entry name" value="ChlI/MoxR_AAA_lid"/>
</dbReference>
<dbReference type="EMBL" id="LAZR01045876">
    <property type="protein sequence ID" value="KKK97826.1"/>
    <property type="molecule type" value="Genomic_DNA"/>
</dbReference>
<organism evidence="2">
    <name type="scientific">marine sediment metagenome</name>
    <dbReference type="NCBI Taxonomy" id="412755"/>
    <lineage>
        <taxon>unclassified sequences</taxon>
        <taxon>metagenomes</taxon>
        <taxon>ecological metagenomes</taxon>
    </lineage>
</organism>
<accession>A0A0F9CME5</accession>
<dbReference type="Pfam" id="PF17863">
    <property type="entry name" value="AAA_lid_2"/>
    <property type="match status" value="1"/>
</dbReference>